<keyword evidence="2" id="KW-1185">Reference proteome</keyword>
<dbReference type="Proteomes" id="UP000479526">
    <property type="component" value="Unassembled WGS sequence"/>
</dbReference>
<sequence>MSRWALVVAVAVAGLSACTGEEEPVAAGPSPPPPQVLLDAAQLPGGPWTAGTTGDTRWADLDEALVPCGKRTIAPEDARVRFRVFESAGGASVSEVVVSGTDVFQTFKRFYAECSSAGKVESRPGPSNVVVRGDTTEIAVFTEDHLIVVSGPGDDLAAIGDAARAQAAKAG</sequence>
<evidence type="ECO:0000313" key="1">
    <source>
        <dbReference type="EMBL" id="NAS26767.1"/>
    </source>
</evidence>
<proteinExistence type="predicted"/>
<dbReference type="PROSITE" id="PS51257">
    <property type="entry name" value="PROKAR_LIPOPROTEIN"/>
    <property type="match status" value="1"/>
</dbReference>
<dbReference type="EMBL" id="WXEW01000012">
    <property type="protein sequence ID" value="NAS26767.1"/>
    <property type="molecule type" value="Genomic_DNA"/>
</dbReference>
<dbReference type="AlphaFoldDB" id="A0A7C9J7I1"/>
<gene>
    <name evidence="1" type="ORF">GT755_34480</name>
</gene>
<evidence type="ECO:0000313" key="2">
    <source>
        <dbReference type="Proteomes" id="UP000479526"/>
    </source>
</evidence>
<comment type="caution">
    <text evidence="1">The sequence shown here is derived from an EMBL/GenBank/DDBJ whole genome shotgun (WGS) entry which is preliminary data.</text>
</comment>
<protein>
    <submittedName>
        <fullName evidence="1">Uncharacterized protein</fullName>
    </submittedName>
</protein>
<dbReference type="RefSeq" id="WP_161483755.1">
    <property type="nucleotide sequence ID" value="NZ_WXEW01000012.1"/>
</dbReference>
<reference evidence="1 2" key="1">
    <citation type="submission" date="2020-01" db="EMBL/GenBank/DDBJ databases">
        <title>Herbidospora sp. NEAU-GS84 nov., a novel actinomycete isolated from soil.</title>
        <authorList>
            <person name="Han L."/>
        </authorList>
    </citation>
    <scope>NUCLEOTIDE SEQUENCE [LARGE SCALE GENOMIC DNA]</scope>
    <source>
        <strain evidence="1 2">NEAU-GS84</strain>
    </source>
</reference>
<name>A0A7C9J7I1_9ACTN</name>
<accession>A0A7C9J7I1</accession>
<organism evidence="1 2">
    <name type="scientific">Herbidospora solisilvae</name>
    <dbReference type="NCBI Taxonomy" id="2696284"/>
    <lineage>
        <taxon>Bacteria</taxon>
        <taxon>Bacillati</taxon>
        <taxon>Actinomycetota</taxon>
        <taxon>Actinomycetes</taxon>
        <taxon>Streptosporangiales</taxon>
        <taxon>Streptosporangiaceae</taxon>
        <taxon>Herbidospora</taxon>
    </lineage>
</organism>